<evidence type="ECO:0000313" key="3">
    <source>
        <dbReference type="Proteomes" id="UP001165060"/>
    </source>
</evidence>
<dbReference type="Proteomes" id="UP001165060">
    <property type="component" value="Unassembled WGS sequence"/>
</dbReference>
<protein>
    <submittedName>
        <fullName evidence="2">Uncharacterized protein</fullName>
    </submittedName>
</protein>
<keyword evidence="1" id="KW-0175">Coiled coil</keyword>
<keyword evidence="3" id="KW-1185">Reference proteome</keyword>
<accession>A0ABQ6M673</accession>
<gene>
    <name evidence="2" type="ORF">TeGR_g8310</name>
</gene>
<organism evidence="2 3">
    <name type="scientific">Tetraparma gracilis</name>
    <dbReference type="NCBI Taxonomy" id="2962635"/>
    <lineage>
        <taxon>Eukaryota</taxon>
        <taxon>Sar</taxon>
        <taxon>Stramenopiles</taxon>
        <taxon>Ochrophyta</taxon>
        <taxon>Bolidophyceae</taxon>
        <taxon>Parmales</taxon>
        <taxon>Triparmaceae</taxon>
        <taxon>Tetraparma</taxon>
    </lineage>
</organism>
<feature type="non-terminal residue" evidence="2">
    <location>
        <position position="434"/>
    </location>
</feature>
<proteinExistence type="predicted"/>
<comment type="caution">
    <text evidence="2">The sequence shown here is derived from an EMBL/GenBank/DDBJ whole genome shotgun (WGS) entry which is preliminary data.</text>
</comment>
<evidence type="ECO:0000256" key="1">
    <source>
        <dbReference type="SAM" id="Coils"/>
    </source>
</evidence>
<sequence length="434" mass="50367">MDSRIPPEQFPHQADAFEEKVDATIDNILHQALEGPKTDNIFELVAAALEKQRVATGLMELRTEVKSLRMKNMNLKMQLEEREKMMDSHMEDRERVIGKRNEEIQSLKRAKEQLESDLYTANEKNAVQVEQLKLEAKNVKESAENRIAELVESLTGLEEFKAKRVNYTVQQNEHTAELEGTIAKYEETLAKLHETHKNNEIRWADDIRKQRAKMEETVTEEIQNRMTAKNEKMKEEHQQMTLDLKHQAVLMKSLIMEEGKKSAKVEETNHEVVVAKTMQSALVRKLKFVAKKLEVTSKKLEVANKKLDLFKKKGYDFHEAEDGALTIEDKHMEEFMHEAVRLGSIQQDQTEDIMKAAHDAMHNAMRGAIEEADAIPEEEEEEPDENTFNPGEAEENLEFLTSITDELQKHLENRDDWARDAEITRKFNDFISRQ</sequence>
<feature type="coiled-coil region" evidence="1">
    <location>
        <begin position="58"/>
        <end position="239"/>
    </location>
</feature>
<evidence type="ECO:0000313" key="2">
    <source>
        <dbReference type="EMBL" id="GMI20350.1"/>
    </source>
</evidence>
<reference evidence="2 3" key="1">
    <citation type="journal article" date="2023" name="Commun. Biol.">
        <title>Genome analysis of Parmales, the sister group of diatoms, reveals the evolutionary specialization of diatoms from phago-mixotrophs to photoautotrophs.</title>
        <authorList>
            <person name="Ban H."/>
            <person name="Sato S."/>
            <person name="Yoshikawa S."/>
            <person name="Yamada K."/>
            <person name="Nakamura Y."/>
            <person name="Ichinomiya M."/>
            <person name="Sato N."/>
            <person name="Blanc-Mathieu R."/>
            <person name="Endo H."/>
            <person name="Kuwata A."/>
            <person name="Ogata H."/>
        </authorList>
    </citation>
    <scope>NUCLEOTIDE SEQUENCE [LARGE SCALE GENOMIC DNA]</scope>
</reference>
<dbReference type="EMBL" id="BRYB01002485">
    <property type="protein sequence ID" value="GMI20350.1"/>
    <property type="molecule type" value="Genomic_DNA"/>
</dbReference>
<name>A0ABQ6M673_9STRA</name>